<dbReference type="AlphaFoldDB" id="A0A6B3SWB2"/>
<accession>A0A6B3SWB2</accession>
<keyword evidence="4 6" id="KW-1133">Transmembrane helix</keyword>
<comment type="subcellular location">
    <subcellularLocation>
        <location evidence="1">Membrane</location>
        <topology evidence="1">Multi-pass membrane protein</topology>
    </subcellularLocation>
</comment>
<proteinExistence type="predicted"/>
<dbReference type="GO" id="GO:0006865">
    <property type="term" value="P:amino acid transport"/>
    <property type="evidence" value="ECO:0007669"/>
    <property type="project" value="UniProtKB-KW"/>
</dbReference>
<protein>
    <submittedName>
        <fullName evidence="7">Polar amino acid ABC transporter permease</fullName>
    </submittedName>
</protein>
<sequence>MLIETFTFLATWTPFLLQGFFWNVFIAVQAVLLGTLLGAGLAWVRVTRPGKPAMIAERFSKLMRGVPTLALIFYAVFVLPTEFTLPGTATVVYFPQWIKAVIGLAAAPLAFTSESLVVGYRSWSKGDIGAALLFIPTWINAFLISFVASSASSLVGVSELVSRCNFLIAATGSKVMIPVYLYCSLYFVVTALLFTSMIRWFKESKYMHALHQKLAAAHAAQTRRNLDLPAVS</sequence>
<dbReference type="PANTHER" id="PTHR30614:SF0">
    <property type="entry name" value="L-CYSTINE TRANSPORT SYSTEM PERMEASE PROTEIN TCYL"/>
    <property type="match status" value="1"/>
</dbReference>
<evidence type="ECO:0000256" key="4">
    <source>
        <dbReference type="ARBA" id="ARBA00022989"/>
    </source>
</evidence>
<keyword evidence="3" id="KW-0029">Amino-acid transport</keyword>
<dbReference type="PANTHER" id="PTHR30614">
    <property type="entry name" value="MEMBRANE COMPONENT OF AMINO ACID ABC TRANSPORTER"/>
    <property type="match status" value="1"/>
</dbReference>
<reference evidence="7 8" key="1">
    <citation type="submission" date="2020-02" db="EMBL/GenBank/DDBJ databases">
        <authorList>
            <person name="Kim M.K."/>
        </authorList>
    </citation>
    <scope>NUCLEOTIDE SEQUENCE [LARGE SCALE GENOMIC DNA]</scope>
    <source>
        <strain evidence="7 8">17J57-3</strain>
    </source>
</reference>
<dbReference type="InterPro" id="IPR043429">
    <property type="entry name" value="ArtM/GltK/GlnP/TcyL/YhdX-like"/>
</dbReference>
<dbReference type="Gene3D" id="1.10.3720.10">
    <property type="entry name" value="MetI-like"/>
    <property type="match status" value="1"/>
</dbReference>
<dbReference type="EMBL" id="JAAIVB010000085">
    <property type="protein sequence ID" value="NEX64791.1"/>
    <property type="molecule type" value="Genomic_DNA"/>
</dbReference>
<dbReference type="Proteomes" id="UP000482155">
    <property type="component" value="Unassembled WGS sequence"/>
</dbReference>
<dbReference type="SUPFAM" id="SSF161098">
    <property type="entry name" value="MetI-like"/>
    <property type="match status" value="1"/>
</dbReference>
<evidence type="ECO:0000313" key="7">
    <source>
        <dbReference type="EMBL" id="NEX64791.1"/>
    </source>
</evidence>
<organism evidence="7 8">
    <name type="scientific">Noviherbaspirillum galbum</name>
    <dbReference type="NCBI Taxonomy" id="2709383"/>
    <lineage>
        <taxon>Bacteria</taxon>
        <taxon>Pseudomonadati</taxon>
        <taxon>Pseudomonadota</taxon>
        <taxon>Betaproteobacteria</taxon>
        <taxon>Burkholderiales</taxon>
        <taxon>Oxalobacteraceae</taxon>
        <taxon>Noviherbaspirillum</taxon>
    </lineage>
</organism>
<dbReference type="RefSeq" id="WP_163968719.1">
    <property type="nucleotide sequence ID" value="NZ_JAAIVB010000085.1"/>
</dbReference>
<name>A0A6B3SWB2_9BURK</name>
<feature type="transmembrane region" description="Helical" evidence="6">
    <location>
        <begin position="130"/>
        <end position="155"/>
    </location>
</feature>
<gene>
    <name evidence="7" type="ORF">G3574_27235</name>
</gene>
<comment type="caution">
    <text evidence="7">The sequence shown here is derived from an EMBL/GenBank/DDBJ whole genome shotgun (WGS) entry which is preliminary data.</text>
</comment>
<keyword evidence="2 6" id="KW-0812">Transmembrane</keyword>
<feature type="transmembrane region" description="Helical" evidence="6">
    <location>
        <begin position="20"/>
        <end position="44"/>
    </location>
</feature>
<evidence type="ECO:0000256" key="3">
    <source>
        <dbReference type="ARBA" id="ARBA00022970"/>
    </source>
</evidence>
<keyword evidence="3" id="KW-0813">Transport</keyword>
<evidence type="ECO:0000256" key="1">
    <source>
        <dbReference type="ARBA" id="ARBA00004141"/>
    </source>
</evidence>
<keyword evidence="5 6" id="KW-0472">Membrane</keyword>
<dbReference type="GO" id="GO:0055085">
    <property type="term" value="P:transmembrane transport"/>
    <property type="evidence" value="ECO:0007669"/>
    <property type="project" value="InterPro"/>
</dbReference>
<evidence type="ECO:0000256" key="6">
    <source>
        <dbReference type="SAM" id="Phobius"/>
    </source>
</evidence>
<keyword evidence="8" id="KW-1185">Reference proteome</keyword>
<feature type="transmembrane region" description="Helical" evidence="6">
    <location>
        <begin position="97"/>
        <end position="118"/>
    </location>
</feature>
<feature type="transmembrane region" description="Helical" evidence="6">
    <location>
        <begin position="175"/>
        <end position="198"/>
    </location>
</feature>
<evidence type="ECO:0000256" key="5">
    <source>
        <dbReference type="ARBA" id="ARBA00023136"/>
    </source>
</evidence>
<dbReference type="GO" id="GO:0005886">
    <property type="term" value="C:plasma membrane"/>
    <property type="evidence" value="ECO:0007669"/>
    <property type="project" value="TreeGrafter"/>
</dbReference>
<dbReference type="InterPro" id="IPR035906">
    <property type="entry name" value="MetI-like_sf"/>
</dbReference>
<evidence type="ECO:0000313" key="8">
    <source>
        <dbReference type="Proteomes" id="UP000482155"/>
    </source>
</evidence>
<evidence type="ECO:0000256" key="2">
    <source>
        <dbReference type="ARBA" id="ARBA00022692"/>
    </source>
</evidence>
<feature type="transmembrane region" description="Helical" evidence="6">
    <location>
        <begin position="65"/>
        <end position="85"/>
    </location>
</feature>